<name>A0ABQ5A170_9ASTR</name>
<feature type="compositionally biased region" description="Basic residues" evidence="1">
    <location>
        <begin position="1098"/>
        <end position="1107"/>
    </location>
</feature>
<comment type="caution">
    <text evidence="3">The sequence shown here is derived from an EMBL/GenBank/DDBJ whole genome shotgun (WGS) entry which is preliminary data.</text>
</comment>
<dbReference type="InterPro" id="IPR043502">
    <property type="entry name" value="DNA/RNA_pol_sf"/>
</dbReference>
<feature type="compositionally biased region" description="Basic and acidic residues" evidence="1">
    <location>
        <begin position="506"/>
        <end position="516"/>
    </location>
</feature>
<reference evidence="3" key="1">
    <citation type="journal article" date="2022" name="Int. J. Mol. Sci.">
        <title>Draft Genome of Tanacetum Coccineum: Genomic Comparison of Closely Related Tanacetum-Family Plants.</title>
        <authorList>
            <person name="Yamashiro T."/>
            <person name="Shiraishi A."/>
            <person name="Nakayama K."/>
            <person name="Satake H."/>
        </authorList>
    </citation>
    <scope>NUCLEOTIDE SEQUENCE</scope>
</reference>
<reference evidence="3" key="2">
    <citation type="submission" date="2022-01" db="EMBL/GenBank/DDBJ databases">
        <authorList>
            <person name="Yamashiro T."/>
            <person name="Shiraishi A."/>
            <person name="Satake H."/>
            <person name="Nakayama K."/>
        </authorList>
    </citation>
    <scope>NUCLEOTIDE SEQUENCE</scope>
</reference>
<feature type="region of interest" description="Disordered" evidence="1">
    <location>
        <begin position="1081"/>
        <end position="1107"/>
    </location>
</feature>
<proteinExistence type="predicted"/>
<dbReference type="EMBL" id="BQNB010011778">
    <property type="protein sequence ID" value="GJS95047.1"/>
    <property type="molecule type" value="Genomic_DNA"/>
</dbReference>
<protein>
    <submittedName>
        <fullName evidence="3">Ribonuclease H-like domain-containing protein</fullName>
    </submittedName>
</protein>
<accession>A0ABQ5A170</accession>
<evidence type="ECO:0000259" key="2">
    <source>
        <dbReference type="Pfam" id="PF07727"/>
    </source>
</evidence>
<sequence length="1246" mass="140835">MIPEPTVLTQVQETSSTKPITTLPLLSVSTTPPVPQQTTTPIPTPPITTDALTITTAILESDALYVVQLRVSKLEKDVSELKNVDHSATTIATLNASEIIKIKREQTEKQKTPKFTIKSTDKAACKEYDQKNALNQTMHANKSFNKKPANHKLYHALMEALIDAAIKSKFGGFGKIIKSTRKFNRAYVSKEDINQKYLRSLPPSWSQIALIMRNKPDIDKVDIDDLYNNLRVYENELKRSSVEILGLVLLGGFNLVYLLKCHDSSLLLSCSTHQTVPHVRMRIFSRWNGVVLEGLEFRWAGGYVDCQSKDMFIQRHEEIWTFKGKNDLPLVAQDGSMKVMTSANDCEVEYKFIRCFNSQSLHQTLFLFFLDSEGLEKQLNHHVKIIRCDNGTEFKNYVMNELCAKKGIKGSFVKASRGTGLIGMFDLIFLTNSLNSIPVSVENLDIVDAVHKILWLQLKDVVQDAENQPSEHAFQTRMPEDEQVWQDELEMMVTQEVLANAMNDESRQAFEEEKRRIASQKKATQATSTNQLSTDRPFVSTDRSNTPNVSATSTSIGANANESSFVYLRGKIPIDASTLPNADLPIDPNMLDLEDASDTLPNDRIFNRAYDDDEDVGAVANFNNMDTTFNARGMELLQFKLQQVWILVDLPFGKKAIGTKWVFRNKRDKRSIVVKNKVRLVAQGHRQEEGIDYDEIFAPGARIEAIRLFLAFASYMGFLVYQMDVKSAFLYGTIEEEVYGHQPLGFVDPAYPNKVYKVVKALYGLLQDPRAWYETLSSFQPENGFRRGTIDKTLFIKKNKSDIMLVQVYVDDIIFGSTKKSMCTEFEEVMHKRFQMSSMGELTFFLGLQVKQQPDGIFISQDNIPNGNLKYSDKHNICVPHWHPLLSRFPEETNENVGFTKFWQTATVKTLANGTQQLVASIDSKEYIITEAYVRSKLQLADATGIHNLSDAKIYAGLATLGINGGALLPTIVDQTNILEKELKETKQTLGNVVLKLVKKVKSLEKALKRKSKKVLISESEGEESEDQGRKIQDIDDDPLVSLVRESMKEKSTDFVTPTKASGEAQEEEIVPTIRGTNTLSKVASQGVSKEKSTDKGKRYRRRARSMAKKIDTGLDAEEEINTGREEINTGIEEVSTGSTKVDSGTASERGQREGKPSMVDRIFQQGQRSVYQIIRANRADTVYMSFGAMIKDFTREDLIELYRLVMQKYGTNRPEDAYDRVLWSDLRAMFDPPLIEDAIWSLPLQ</sequence>
<gene>
    <name evidence="3" type="ORF">Tco_0802015</name>
</gene>
<feature type="region of interest" description="Disordered" evidence="1">
    <location>
        <begin position="506"/>
        <end position="555"/>
    </location>
</feature>
<feature type="compositionally biased region" description="Polar residues" evidence="1">
    <location>
        <begin position="541"/>
        <end position="555"/>
    </location>
</feature>
<dbReference type="InterPro" id="IPR036397">
    <property type="entry name" value="RNaseH_sf"/>
</dbReference>
<feature type="compositionally biased region" description="Polar residues" evidence="1">
    <location>
        <begin position="521"/>
        <end position="534"/>
    </location>
</feature>
<feature type="region of interest" description="Disordered" evidence="1">
    <location>
        <begin position="1015"/>
        <end position="1037"/>
    </location>
</feature>
<dbReference type="InterPro" id="IPR012337">
    <property type="entry name" value="RNaseH-like_sf"/>
</dbReference>
<feature type="region of interest" description="Disordered" evidence="1">
    <location>
        <begin position="1049"/>
        <end position="1068"/>
    </location>
</feature>
<feature type="domain" description="Reverse transcriptase Ty1/copia-type" evidence="2">
    <location>
        <begin position="643"/>
        <end position="864"/>
    </location>
</feature>
<dbReference type="InterPro" id="IPR013103">
    <property type="entry name" value="RVT_2"/>
</dbReference>
<organism evidence="3 4">
    <name type="scientific">Tanacetum coccineum</name>
    <dbReference type="NCBI Taxonomy" id="301880"/>
    <lineage>
        <taxon>Eukaryota</taxon>
        <taxon>Viridiplantae</taxon>
        <taxon>Streptophyta</taxon>
        <taxon>Embryophyta</taxon>
        <taxon>Tracheophyta</taxon>
        <taxon>Spermatophyta</taxon>
        <taxon>Magnoliopsida</taxon>
        <taxon>eudicotyledons</taxon>
        <taxon>Gunneridae</taxon>
        <taxon>Pentapetalae</taxon>
        <taxon>asterids</taxon>
        <taxon>campanulids</taxon>
        <taxon>Asterales</taxon>
        <taxon>Asteraceae</taxon>
        <taxon>Asteroideae</taxon>
        <taxon>Anthemideae</taxon>
        <taxon>Anthemidinae</taxon>
        <taxon>Tanacetum</taxon>
    </lineage>
</organism>
<dbReference type="SUPFAM" id="SSF53098">
    <property type="entry name" value="Ribonuclease H-like"/>
    <property type="match status" value="1"/>
</dbReference>
<keyword evidence="4" id="KW-1185">Reference proteome</keyword>
<dbReference type="Proteomes" id="UP001151760">
    <property type="component" value="Unassembled WGS sequence"/>
</dbReference>
<evidence type="ECO:0000256" key="1">
    <source>
        <dbReference type="SAM" id="MobiDB-lite"/>
    </source>
</evidence>
<feature type="region of interest" description="Disordered" evidence="1">
    <location>
        <begin position="1124"/>
        <end position="1157"/>
    </location>
</feature>
<dbReference type="Pfam" id="PF07727">
    <property type="entry name" value="RVT_2"/>
    <property type="match status" value="1"/>
</dbReference>
<dbReference type="Gene3D" id="3.30.420.10">
    <property type="entry name" value="Ribonuclease H-like superfamily/Ribonuclease H"/>
    <property type="match status" value="1"/>
</dbReference>
<evidence type="ECO:0000313" key="3">
    <source>
        <dbReference type="EMBL" id="GJS95047.1"/>
    </source>
</evidence>
<dbReference type="SUPFAM" id="SSF56672">
    <property type="entry name" value="DNA/RNA polymerases"/>
    <property type="match status" value="1"/>
</dbReference>
<evidence type="ECO:0000313" key="4">
    <source>
        <dbReference type="Proteomes" id="UP001151760"/>
    </source>
</evidence>
<feature type="compositionally biased region" description="Polar residues" evidence="1">
    <location>
        <begin position="1136"/>
        <end position="1149"/>
    </location>
</feature>